<dbReference type="EMBL" id="MNUO01000036">
    <property type="protein sequence ID" value="OIN97755.1"/>
    <property type="molecule type" value="Genomic_DNA"/>
</dbReference>
<proteinExistence type="predicted"/>
<dbReference type="CDD" id="cd16148">
    <property type="entry name" value="sulfatase_like"/>
    <property type="match status" value="1"/>
</dbReference>
<dbReference type="SUPFAM" id="SSF53649">
    <property type="entry name" value="Alkaline phosphatase-like"/>
    <property type="match status" value="1"/>
</dbReference>
<dbReference type="PANTHER" id="PTHR43751:SF3">
    <property type="entry name" value="SULFATASE N-TERMINAL DOMAIN-CONTAINING PROTEIN"/>
    <property type="match status" value="1"/>
</dbReference>
<evidence type="ECO:0000313" key="3">
    <source>
        <dbReference type="Proteomes" id="UP000182278"/>
    </source>
</evidence>
<dbReference type="InterPro" id="IPR017850">
    <property type="entry name" value="Alkaline_phosphatase_core_sf"/>
</dbReference>
<protein>
    <recommendedName>
        <fullName evidence="1">Sulfatase N-terminal domain-containing protein</fullName>
    </recommendedName>
</protein>
<dbReference type="Proteomes" id="UP000182278">
    <property type="component" value="Unassembled WGS sequence"/>
</dbReference>
<dbReference type="AlphaFoldDB" id="A0A1J4SE85"/>
<evidence type="ECO:0000313" key="2">
    <source>
        <dbReference type="EMBL" id="OIN97755.1"/>
    </source>
</evidence>
<dbReference type="InterPro" id="IPR052701">
    <property type="entry name" value="GAG_Ulvan_Degrading_Sulfatases"/>
</dbReference>
<comment type="caution">
    <text evidence="2">The sequence shown here is derived from an EMBL/GenBank/DDBJ whole genome shotgun (WGS) entry which is preliminary data.</text>
</comment>
<sequence>MVNVLFIVCDALRPDHLRCYGYSKETSPFIDKLAKEGVLFKNTIANCNHTIPGLVSLFTGLYQTTHMIDGPKNYQYWGDLWKGWETPFNILEDKGYVVAGPDPAIYGHIGYRVEVKDVSLSIVENKNKRFFIWYRSEVTHLPYNPEPPYDKIFLPEAYRIEKSTEKKLEIVKTKMLIHRPGLLSRMEKGTKDPIEKPGYERTFAEEVFLKTDRPAIIALYDGEIRLLDKEIEKYVKILEDLNLLDKTLIVITADHGEQLLERGALGHSSCSLEGNLYDENIKIPLIIRYPRIIPQGKIIETQVSQIDIMPTVFELLGLQVPGQTEGHSLIPLIKDEKIDFKEESYAMTQPCGWQVIEGDERMIYCIRTSEWKLIYYEDPNNKESNYYELYNLKDDTEEKENLIHQEPKIAKELKEKLEHWIGKRYEGKKQ</sequence>
<accession>A0A1J4SE85</accession>
<dbReference type="STRING" id="1817893.AUJ66_02325"/>
<feature type="domain" description="Sulfatase N-terminal" evidence="1">
    <location>
        <begin position="3"/>
        <end position="317"/>
    </location>
</feature>
<name>A0A1J4SE85_9BACT</name>
<dbReference type="InterPro" id="IPR000917">
    <property type="entry name" value="Sulfatase_N"/>
</dbReference>
<evidence type="ECO:0000259" key="1">
    <source>
        <dbReference type="Pfam" id="PF00884"/>
    </source>
</evidence>
<dbReference type="Pfam" id="PF00884">
    <property type="entry name" value="Sulfatase"/>
    <property type="match status" value="1"/>
</dbReference>
<reference evidence="2 3" key="1">
    <citation type="journal article" date="2016" name="Environ. Microbiol.">
        <title>Genomic resolution of a cold subsurface aquifer community provides metabolic insights for novel microbes adapted to high CO concentrations.</title>
        <authorList>
            <person name="Probst A.J."/>
            <person name="Castelle C.J."/>
            <person name="Singh A."/>
            <person name="Brown C.T."/>
            <person name="Anantharaman K."/>
            <person name="Sharon I."/>
            <person name="Hug L.A."/>
            <person name="Burstein D."/>
            <person name="Emerson J.B."/>
            <person name="Thomas B.C."/>
            <person name="Banfield J.F."/>
        </authorList>
    </citation>
    <scope>NUCLEOTIDE SEQUENCE [LARGE SCALE GENOMIC DNA]</scope>
    <source>
        <strain evidence="2">CG1_02_38_46</strain>
    </source>
</reference>
<gene>
    <name evidence="2" type="ORF">AUJ66_02325</name>
</gene>
<organism evidence="2 3">
    <name type="scientific">Candidatus Desantisbacteria bacterium CG1_02_38_46</name>
    <dbReference type="NCBI Taxonomy" id="1817893"/>
    <lineage>
        <taxon>Bacteria</taxon>
        <taxon>Candidatus Desantisiibacteriota</taxon>
    </lineage>
</organism>
<dbReference type="PANTHER" id="PTHR43751">
    <property type="entry name" value="SULFATASE"/>
    <property type="match status" value="1"/>
</dbReference>
<dbReference type="Gene3D" id="3.40.720.10">
    <property type="entry name" value="Alkaline Phosphatase, subunit A"/>
    <property type="match status" value="2"/>
</dbReference>